<comment type="similarity">
    <text evidence="1">Belongs to the eukaryotic ribosomal protein eL32 family.</text>
</comment>
<accession>A0A6G3MIQ0</accession>
<dbReference type="GO" id="GO:0003735">
    <property type="term" value="F:structural constituent of ribosome"/>
    <property type="evidence" value="ECO:0007669"/>
    <property type="project" value="InterPro"/>
</dbReference>
<dbReference type="GO" id="GO:0022625">
    <property type="term" value="C:cytosolic large ribosomal subunit"/>
    <property type="evidence" value="ECO:0007669"/>
    <property type="project" value="TreeGrafter"/>
</dbReference>
<dbReference type="Pfam" id="PF01655">
    <property type="entry name" value="Ribosomal_L32e"/>
    <property type="match status" value="1"/>
</dbReference>
<protein>
    <recommendedName>
        <fullName evidence="4">60S ribosomal protein L32</fullName>
    </recommendedName>
</protein>
<keyword evidence="3" id="KW-0687">Ribonucleoprotein</keyword>
<dbReference type="PANTHER" id="PTHR23413:SF1">
    <property type="entry name" value="RIBOSOMAL PROTEIN L32"/>
    <property type="match status" value="1"/>
</dbReference>
<evidence type="ECO:0000256" key="1">
    <source>
        <dbReference type="ARBA" id="ARBA00008431"/>
    </source>
</evidence>
<dbReference type="InterPro" id="IPR001515">
    <property type="entry name" value="Ribosomal_eL32"/>
</dbReference>
<organism evidence="5">
    <name type="scientific">Henneguya salminicola</name>
    <name type="common">Myxosporean</name>
    <dbReference type="NCBI Taxonomy" id="69463"/>
    <lineage>
        <taxon>Eukaryota</taxon>
        <taxon>Metazoa</taxon>
        <taxon>Cnidaria</taxon>
        <taxon>Myxozoa</taxon>
        <taxon>Myxosporea</taxon>
        <taxon>Bivalvulida</taxon>
        <taxon>Platysporina</taxon>
        <taxon>Myxobolidae</taxon>
        <taxon>Henneguya</taxon>
    </lineage>
</organism>
<dbReference type="SUPFAM" id="SSF52042">
    <property type="entry name" value="Ribosomal protein L32e"/>
    <property type="match status" value="1"/>
</dbReference>
<dbReference type="CDD" id="cd00513">
    <property type="entry name" value="Ribosomal_L32_L32e"/>
    <property type="match status" value="1"/>
</dbReference>
<keyword evidence="2 5" id="KW-0689">Ribosomal protein</keyword>
<dbReference type="SMART" id="SM01393">
    <property type="entry name" value="Ribosomal_L32e"/>
    <property type="match status" value="1"/>
</dbReference>
<dbReference type="GO" id="GO:0006412">
    <property type="term" value="P:translation"/>
    <property type="evidence" value="ECO:0007669"/>
    <property type="project" value="InterPro"/>
</dbReference>
<dbReference type="PANTHER" id="PTHR23413">
    <property type="entry name" value="60S RIBOSOMAL PROTEIN L32 AND DNA-DIRECTED RNA POLYMERASE II, SUBUNIT N"/>
    <property type="match status" value="1"/>
</dbReference>
<name>A0A6G3MIQ0_HENSL</name>
<proteinExistence type="inferred from homology"/>
<reference evidence="5" key="1">
    <citation type="submission" date="2018-11" db="EMBL/GenBank/DDBJ databases">
        <title>Henneguya salminicola genome and transcriptome.</title>
        <authorList>
            <person name="Yahalomi D."/>
            <person name="Atkinson S.D."/>
            <person name="Neuhof M."/>
            <person name="Chang E.S."/>
            <person name="Philippe H."/>
            <person name="Cartwright P."/>
            <person name="Bartholomew J.L."/>
            <person name="Huchon D."/>
        </authorList>
    </citation>
    <scope>NUCLEOTIDE SEQUENCE</scope>
    <source>
        <strain evidence="5">Hz1</strain>
        <tissue evidence="5">Whole</tissue>
    </source>
</reference>
<dbReference type="InterPro" id="IPR036351">
    <property type="entry name" value="Ribosomal_eL32_sf"/>
</dbReference>
<evidence type="ECO:0000256" key="2">
    <source>
        <dbReference type="ARBA" id="ARBA00022980"/>
    </source>
</evidence>
<sequence>MVMPTIRRKIVKKRTKKFIRFQSDQFMRVKPNWRKPRGIDNRCRRKYRSNRPMPSVGYGSSKTTRYICRDGFKKFLVNNINELDALLMMKGQYAAEIAHTVSAKKRKVLIERANVLGIKIINKNAKLKTEEKK</sequence>
<dbReference type="EMBL" id="GHBP01005392">
    <property type="protein sequence ID" value="NDJ93869.1"/>
    <property type="molecule type" value="Transcribed_RNA"/>
</dbReference>
<evidence type="ECO:0000256" key="4">
    <source>
        <dbReference type="ARBA" id="ARBA00035335"/>
    </source>
</evidence>
<evidence type="ECO:0000256" key="3">
    <source>
        <dbReference type="ARBA" id="ARBA00023274"/>
    </source>
</evidence>
<dbReference type="AlphaFoldDB" id="A0A6G3MIQ0"/>
<evidence type="ECO:0000313" key="5">
    <source>
        <dbReference type="EMBL" id="NDJ93869.1"/>
    </source>
</evidence>